<reference evidence="10" key="1">
    <citation type="submission" date="2017-04" db="EMBL/GenBank/DDBJ databases">
        <title>Function of individual gut microbiota members based on whole genome sequencing of pure cultures obtained from chicken caecum.</title>
        <authorList>
            <person name="Medvecky M."/>
            <person name="Cejkova D."/>
            <person name="Polansky O."/>
            <person name="Karasova D."/>
            <person name="Kubasova T."/>
            <person name="Cizek A."/>
            <person name="Rychlik I."/>
        </authorList>
    </citation>
    <scope>NUCLEOTIDE SEQUENCE [LARGE SCALE GENOMIC DNA]</scope>
    <source>
        <strain evidence="10">An178</strain>
    </source>
</reference>
<dbReference type="PANTHER" id="PTHR30237:SF2">
    <property type="entry name" value="MUREIN TETRAPEPTIDE CARBOXYPEPTIDASE"/>
    <property type="match status" value="1"/>
</dbReference>
<keyword evidence="5" id="KW-0720">Serine protease</keyword>
<dbReference type="PANTHER" id="PTHR30237">
    <property type="entry name" value="MURAMOYLTETRAPEPTIDE CARBOXYPEPTIDASE"/>
    <property type="match status" value="1"/>
</dbReference>
<dbReference type="SUPFAM" id="SSF141986">
    <property type="entry name" value="LD-carboxypeptidase A C-terminal domain-like"/>
    <property type="match status" value="1"/>
</dbReference>
<keyword evidence="3" id="KW-0645">Protease</keyword>
<dbReference type="Pfam" id="PF17676">
    <property type="entry name" value="Peptidase_S66C"/>
    <property type="match status" value="1"/>
</dbReference>
<dbReference type="Gene3D" id="3.40.50.10740">
    <property type="entry name" value="Class I glutamine amidotransferase-like"/>
    <property type="match status" value="1"/>
</dbReference>
<evidence type="ECO:0000256" key="2">
    <source>
        <dbReference type="ARBA" id="ARBA00022645"/>
    </source>
</evidence>
<accession>A0A1Y4M011</accession>
<name>A0A1Y4M011_9FIRM</name>
<dbReference type="RefSeq" id="WP_087158265.1">
    <property type="nucleotide sequence ID" value="NZ_NFKM01000003.1"/>
</dbReference>
<dbReference type="InterPro" id="IPR003507">
    <property type="entry name" value="S66_fam"/>
</dbReference>
<dbReference type="InterPro" id="IPR040449">
    <property type="entry name" value="Peptidase_S66_N"/>
</dbReference>
<evidence type="ECO:0000256" key="4">
    <source>
        <dbReference type="ARBA" id="ARBA00022801"/>
    </source>
</evidence>
<gene>
    <name evidence="9" type="ORF">B5F14_02550</name>
</gene>
<evidence type="ECO:0000313" key="10">
    <source>
        <dbReference type="Proteomes" id="UP000195447"/>
    </source>
</evidence>
<evidence type="ECO:0008006" key="11">
    <source>
        <dbReference type="Google" id="ProtNLM"/>
    </source>
</evidence>
<dbReference type="InterPro" id="IPR027461">
    <property type="entry name" value="Carboxypeptidase_A_C_sf"/>
</dbReference>
<feature type="domain" description="LD-carboxypeptidase C-terminal" evidence="8">
    <location>
        <begin position="140"/>
        <end position="247"/>
    </location>
</feature>
<keyword evidence="4" id="KW-0378">Hydrolase</keyword>
<dbReference type="GO" id="GO:0006508">
    <property type="term" value="P:proteolysis"/>
    <property type="evidence" value="ECO:0007669"/>
    <property type="project" value="UniProtKB-KW"/>
</dbReference>
<evidence type="ECO:0000259" key="8">
    <source>
        <dbReference type="Pfam" id="PF17676"/>
    </source>
</evidence>
<feature type="domain" description="LD-carboxypeptidase N-terminal" evidence="7">
    <location>
        <begin position="4"/>
        <end position="111"/>
    </location>
</feature>
<evidence type="ECO:0000259" key="7">
    <source>
        <dbReference type="Pfam" id="PF02016"/>
    </source>
</evidence>
<feature type="active site" description="Charge relay system" evidence="6">
    <location>
        <position position="235"/>
    </location>
</feature>
<dbReference type="Pfam" id="PF02016">
    <property type="entry name" value="Peptidase_S66"/>
    <property type="match status" value="1"/>
</dbReference>
<sequence length="255" mass="28662">MKRIGLIGLSDPVDKSKVNEIITRLEKSGYQIIVGDSLFKSASAKEKADDFNMFCKLDLEGIFDLSGGDLANTCIPFIDFKAYQNGSACFYGYSDLSVVLNALYSKTKKKTCLFQLRNNLNIEDTQNAFKFTWLKKKNMKGIVIGGNIRCFLKLAGTPYFPEAEDKILFLESHSGNINKIITYLTQLEMMGVFNKINGLILGQFTELDKTRTDHLLEAYVSKYPIGIIRTHEVGHSLNSKAVWIGKEYCFKSKGA</sequence>
<evidence type="ECO:0000256" key="1">
    <source>
        <dbReference type="ARBA" id="ARBA00010233"/>
    </source>
</evidence>
<dbReference type="GO" id="GO:0008236">
    <property type="term" value="F:serine-type peptidase activity"/>
    <property type="evidence" value="ECO:0007669"/>
    <property type="project" value="UniProtKB-KW"/>
</dbReference>
<dbReference type="InterPro" id="IPR029062">
    <property type="entry name" value="Class_I_gatase-like"/>
</dbReference>
<evidence type="ECO:0000256" key="5">
    <source>
        <dbReference type="ARBA" id="ARBA00022825"/>
    </source>
</evidence>
<dbReference type="InterPro" id="IPR040921">
    <property type="entry name" value="Peptidase_S66C"/>
</dbReference>
<evidence type="ECO:0000256" key="6">
    <source>
        <dbReference type="PIRSR" id="PIRSR028757-1"/>
    </source>
</evidence>
<comment type="similarity">
    <text evidence="1">Belongs to the peptidase S66 family.</text>
</comment>
<dbReference type="PIRSF" id="PIRSF028757">
    <property type="entry name" value="LD-carboxypeptidase"/>
    <property type="match status" value="1"/>
</dbReference>
<protein>
    <recommendedName>
        <fullName evidence="11">LD-carboxypeptidase</fullName>
    </recommendedName>
</protein>
<dbReference type="SUPFAM" id="SSF52317">
    <property type="entry name" value="Class I glutamine amidotransferase-like"/>
    <property type="match status" value="1"/>
</dbReference>
<evidence type="ECO:0000256" key="3">
    <source>
        <dbReference type="ARBA" id="ARBA00022670"/>
    </source>
</evidence>
<feature type="active site" description="Charge relay system" evidence="6">
    <location>
        <position position="171"/>
    </location>
</feature>
<dbReference type="CDD" id="cd07025">
    <property type="entry name" value="Peptidase_S66"/>
    <property type="match status" value="1"/>
</dbReference>
<evidence type="ECO:0000313" key="9">
    <source>
        <dbReference type="EMBL" id="OUP61490.1"/>
    </source>
</evidence>
<proteinExistence type="inferred from homology"/>
<dbReference type="AlphaFoldDB" id="A0A1Y4M011"/>
<organism evidence="9 10">
    <name type="scientific">Faecalitalea cylindroides</name>
    <dbReference type="NCBI Taxonomy" id="39483"/>
    <lineage>
        <taxon>Bacteria</taxon>
        <taxon>Bacillati</taxon>
        <taxon>Bacillota</taxon>
        <taxon>Erysipelotrichia</taxon>
        <taxon>Erysipelotrichales</taxon>
        <taxon>Erysipelotrichaceae</taxon>
        <taxon>Faecalitalea</taxon>
    </lineage>
</organism>
<dbReference type="Proteomes" id="UP000195447">
    <property type="component" value="Unassembled WGS sequence"/>
</dbReference>
<feature type="active site" description="Nucleophile" evidence="6">
    <location>
        <position position="94"/>
    </location>
</feature>
<keyword evidence="10" id="KW-1185">Reference proteome</keyword>
<dbReference type="EMBL" id="NFKM01000003">
    <property type="protein sequence ID" value="OUP61490.1"/>
    <property type="molecule type" value="Genomic_DNA"/>
</dbReference>
<dbReference type="GO" id="GO:0004180">
    <property type="term" value="F:carboxypeptidase activity"/>
    <property type="evidence" value="ECO:0007669"/>
    <property type="project" value="UniProtKB-KW"/>
</dbReference>
<dbReference type="Gene3D" id="3.50.30.60">
    <property type="entry name" value="LD-carboxypeptidase A C-terminal domain-like"/>
    <property type="match status" value="1"/>
</dbReference>
<keyword evidence="2" id="KW-0121">Carboxypeptidase</keyword>
<dbReference type="InterPro" id="IPR027478">
    <property type="entry name" value="LdcA_N"/>
</dbReference>
<comment type="caution">
    <text evidence="9">The sequence shown here is derived from an EMBL/GenBank/DDBJ whole genome shotgun (WGS) entry which is preliminary data.</text>
</comment>